<keyword evidence="6" id="KW-1185">Reference proteome</keyword>
<name>A0A366HUR8_9BACT</name>
<feature type="region of interest" description="Disordered" evidence="3">
    <location>
        <begin position="26"/>
        <end position="47"/>
    </location>
</feature>
<dbReference type="Proteomes" id="UP000253426">
    <property type="component" value="Unassembled WGS sequence"/>
</dbReference>
<dbReference type="GO" id="GO:0016020">
    <property type="term" value="C:membrane"/>
    <property type="evidence" value="ECO:0007669"/>
    <property type="project" value="TreeGrafter"/>
</dbReference>
<dbReference type="InterPro" id="IPR002509">
    <property type="entry name" value="NODB_dom"/>
</dbReference>
<protein>
    <submittedName>
        <fullName evidence="5">Peptidoglycan/xylan/chitin deacetylase (PgdA/CDA1 family)</fullName>
    </submittedName>
</protein>
<evidence type="ECO:0000256" key="1">
    <source>
        <dbReference type="ARBA" id="ARBA00022723"/>
    </source>
</evidence>
<keyword evidence="1" id="KW-0479">Metal-binding</keyword>
<dbReference type="Gene3D" id="3.20.20.370">
    <property type="entry name" value="Glycoside hydrolase/deacetylase"/>
    <property type="match status" value="1"/>
</dbReference>
<gene>
    <name evidence="5" type="ORF">DES53_102838</name>
</gene>
<dbReference type="InterPro" id="IPR050248">
    <property type="entry name" value="Polysacc_deacetylase_ArnD"/>
</dbReference>
<dbReference type="GO" id="GO:0016810">
    <property type="term" value="F:hydrolase activity, acting on carbon-nitrogen (but not peptide) bonds"/>
    <property type="evidence" value="ECO:0007669"/>
    <property type="project" value="InterPro"/>
</dbReference>
<dbReference type="OrthoDB" id="9814083at2"/>
<dbReference type="CDD" id="cd10917">
    <property type="entry name" value="CE4_NodB_like_6s_7s"/>
    <property type="match status" value="1"/>
</dbReference>
<evidence type="ECO:0000256" key="3">
    <source>
        <dbReference type="SAM" id="MobiDB-lite"/>
    </source>
</evidence>
<dbReference type="PANTHER" id="PTHR10587:SF133">
    <property type="entry name" value="CHITIN DEACETYLASE 1-RELATED"/>
    <property type="match status" value="1"/>
</dbReference>
<dbReference type="RefSeq" id="WP_113957959.1">
    <property type="nucleotide sequence ID" value="NZ_QNRR01000002.1"/>
</dbReference>
<dbReference type="GO" id="GO:0005975">
    <property type="term" value="P:carbohydrate metabolic process"/>
    <property type="evidence" value="ECO:0007669"/>
    <property type="project" value="InterPro"/>
</dbReference>
<dbReference type="AlphaFoldDB" id="A0A366HUR8"/>
<feature type="domain" description="NodB homology" evidence="4">
    <location>
        <begin position="53"/>
        <end position="236"/>
    </location>
</feature>
<comment type="caution">
    <text evidence="5">The sequence shown here is derived from an EMBL/GenBank/DDBJ whole genome shotgun (WGS) entry which is preliminary data.</text>
</comment>
<evidence type="ECO:0000256" key="2">
    <source>
        <dbReference type="ARBA" id="ARBA00022801"/>
    </source>
</evidence>
<dbReference type="PANTHER" id="PTHR10587">
    <property type="entry name" value="GLYCOSYL TRANSFERASE-RELATED"/>
    <property type="match status" value="1"/>
</dbReference>
<dbReference type="PROSITE" id="PS51677">
    <property type="entry name" value="NODB"/>
    <property type="match status" value="1"/>
</dbReference>
<reference evidence="5 6" key="1">
    <citation type="submission" date="2018-06" db="EMBL/GenBank/DDBJ databases">
        <title>Genomic Encyclopedia of Type Strains, Phase IV (KMG-IV): sequencing the most valuable type-strain genomes for metagenomic binning, comparative biology and taxonomic classification.</title>
        <authorList>
            <person name="Goeker M."/>
        </authorList>
    </citation>
    <scope>NUCLEOTIDE SEQUENCE [LARGE SCALE GENOMIC DNA]</scope>
    <source>
        <strain evidence="5 6">DSM 25532</strain>
    </source>
</reference>
<evidence type="ECO:0000313" key="6">
    <source>
        <dbReference type="Proteomes" id="UP000253426"/>
    </source>
</evidence>
<dbReference type="EMBL" id="QNRR01000002">
    <property type="protein sequence ID" value="RBP46447.1"/>
    <property type="molecule type" value="Genomic_DNA"/>
</dbReference>
<dbReference type="GO" id="GO:0046872">
    <property type="term" value="F:metal ion binding"/>
    <property type="evidence" value="ECO:0007669"/>
    <property type="project" value="UniProtKB-KW"/>
</dbReference>
<sequence>MIPNILKWGVVAAILSTAFGGTPLPNKDLDAREHNPAAPHLPTEMQRGPGHLRQVALTFDAGADAEGLPELLDVLEQERVRATFFLTGRWACENLHLARWIATQGHVLGNHTWAHKNLTKLEEWEVREELVRTDDRFVGWFGVRYMPLFRAPYGETNPEVLTVAQKLGFHAIRWSIDTLDAMEPPKTAAFIEERILGKRDAELKGAIVLMHVGHPETVEALPRVIHGLRERGFEFVTVNEWIPGLSRPDIRQLGSTLQSQSTTSMVKPK</sequence>
<dbReference type="Pfam" id="PF01522">
    <property type="entry name" value="Polysacc_deac_1"/>
    <property type="match status" value="1"/>
</dbReference>
<accession>A0A366HUR8</accession>
<organism evidence="5 6">
    <name type="scientific">Roseimicrobium gellanilyticum</name>
    <dbReference type="NCBI Taxonomy" id="748857"/>
    <lineage>
        <taxon>Bacteria</taxon>
        <taxon>Pseudomonadati</taxon>
        <taxon>Verrucomicrobiota</taxon>
        <taxon>Verrucomicrobiia</taxon>
        <taxon>Verrucomicrobiales</taxon>
        <taxon>Verrucomicrobiaceae</taxon>
        <taxon>Roseimicrobium</taxon>
    </lineage>
</organism>
<keyword evidence="2" id="KW-0378">Hydrolase</keyword>
<proteinExistence type="predicted"/>
<dbReference type="InterPro" id="IPR011330">
    <property type="entry name" value="Glyco_hydro/deAcase_b/a-brl"/>
</dbReference>
<evidence type="ECO:0000259" key="4">
    <source>
        <dbReference type="PROSITE" id="PS51677"/>
    </source>
</evidence>
<dbReference type="SUPFAM" id="SSF88713">
    <property type="entry name" value="Glycoside hydrolase/deacetylase"/>
    <property type="match status" value="1"/>
</dbReference>
<evidence type="ECO:0000313" key="5">
    <source>
        <dbReference type="EMBL" id="RBP46447.1"/>
    </source>
</evidence>